<dbReference type="PROSITE" id="PS01124">
    <property type="entry name" value="HTH_ARAC_FAMILY_2"/>
    <property type="match status" value="1"/>
</dbReference>
<dbReference type="EMBL" id="CP102097">
    <property type="protein sequence ID" value="UUM32398.1"/>
    <property type="molecule type" value="Genomic_DNA"/>
</dbReference>
<sequence>MEDSLTIRAYTKQRRGHAHPHHQLVLPILGTISIELEGYQGKVSVGECVLIHQNRFHHYRANESARFIVADLQSLPQNLMAMESLVFSISAPLRAYLSFVEKQLEHRVDTTIENAMVQMFNQLLAQQQADEQLDPRIRKVLQHIGDDLSVTFSIEGLARIACLSSTQFKKVFREATGQSVLKYITALRMEKAKALLTHTDMPVQLISEQVGYSDLSAFSRRFSSFFGVSSRELRG</sequence>
<dbReference type="SUPFAM" id="SSF46689">
    <property type="entry name" value="Homeodomain-like"/>
    <property type="match status" value="2"/>
</dbReference>
<keyword evidence="2" id="KW-0238">DNA-binding</keyword>
<evidence type="ECO:0000313" key="5">
    <source>
        <dbReference type="EMBL" id="UUM32398.1"/>
    </source>
</evidence>
<dbReference type="PANTHER" id="PTHR43280">
    <property type="entry name" value="ARAC-FAMILY TRANSCRIPTIONAL REGULATOR"/>
    <property type="match status" value="1"/>
</dbReference>
<dbReference type="SUPFAM" id="SSF51182">
    <property type="entry name" value="RmlC-like cupins"/>
    <property type="match status" value="1"/>
</dbReference>
<dbReference type="PANTHER" id="PTHR43280:SF28">
    <property type="entry name" value="HTH-TYPE TRANSCRIPTIONAL ACTIVATOR RHAS"/>
    <property type="match status" value="1"/>
</dbReference>
<dbReference type="Proteomes" id="UP001058602">
    <property type="component" value="Chromosome 2"/>
</dbReference>
<feature type="domain" description="HTH araC/xylS-type" evidence="4">
    <location>
        <begin position="138"/>
        <end position="235"/>
    </location>
</feature>
<gene>
    <name evidence="5" type="ORF">NP165_19145</name>
</gene>
<evidence type="ECO:0000256" key="3">
    <source>
        <dbReference type="ARBA" id="ARBA00023163"/>
    </source>
</evidence>
<keyword evidence="3" id="KW-0804">Transcription</keyword>
<dbReference type="InterPro" id="IPR009057">
    <property type="entry name" value="Homeodomain-like_sf"/>
</dbReference>
<proteinExistence type="predicted"/>
<dbReference type="InterPro" id="IPR014710">
    <property type="entry name" value="RmlC-like_jellyroll"/>
</dbReference>
<dbReference type="InterPro" id="IPR018060">
    <property type="entry name" value="HTH_AraC"/>
</dbReference>
<evidence type="ECO:0000259" key="4">
    <source>
        <dbReference type="PROSITE" id="PS01124"/>
    </source>
</evidence>
<accession>A0ABY5LJY5</accession>
<evidence type="ECO:0000256" key="2">
    <source>
        <dbReference type="ARBA" id="ARBA00023125"/>
    </source>
</evidence>
<evidence type="ECO:0000256" key="1">
    <source>
        <dbReference type="ARBA" id="ARBA00023015"/>
    </source>
</evidence>
<dbReference type="InterPro" id="IPR011051">
    <property type="entry name" value="RmlC_Cupin_sf"/>
</dbReference>
<reference evidence="5" key="1">
    <citation type="submission" date="2022-07" db="EMBL/GenBank/DDBJ databases">
        <title>Complete genome of Vibrio japonicus strain JCM 31412T and phylogenomic assessment of the Nereis clade of the genus Vibrio.</title>
        <authorList>
            <person name="Shlafstein M.D."/>
            <person name="Emsley S.A."/>
            <person name="Ushijima B."/>
            <person name="Videau P."/>
            <person name="Saw J.H."/>
        </authorList>
    </citation>
    <scope>NUCLEOTIDE SEQUENCE</scope>
    <source>
        <strain evidence="5">JCM 31412</strain>
    </source>
</reference>
<keyword evidence="6" id="KW-1185">Reference proteome</keyword>
<name>A0ABY5LJY5_9VIBR</name>
<keyword evidence="1" id="KW-0805">Transcription regulation</keyword>
<protein>
    <submittedName>
        <fullName evidence="5">AraC family transcriptional regulator</fullName>
    </submittedName>
</protein>
<dbReference type="Gene3D" id="2.60.120.10">
    <property type="entry name" value="Jelly Rolls"/>
    <property type="match status" value="1"/>
</dbReference>
<dbReference type="SMART" id="SM00342">
    <property type="entry name" value="HTH_ARAC"/>
    <property type="match status" value="1"/>
</dbReference>
<evidence type="ECO:0000313" key="6">
    <source>
        <dbReference type="Proteomes" id="UP001058602"/>
    </source>
</evidence>
<dbReference type="RefSeq" id="WP_257086063.1">
    <property type="nucleotide sequence ID" value="NZ_CP102097.1"/>
</dbReference>
<dbReference type="Pfam" id="PF12833">
    <property type="entry name" value="HTH_18"/>
    <property type="match status" value="1"/>
</dbReference>
<organism evidence="5 6">
    <name type="scientific">Vibrio japonicus</name>
    <dbReference type="NCBI Taxonomy" id="1824638"/>
    <lineage>
        <taxon>Bacteria</taxon>
        <taxon>Pseudomonadati</taxon>
        <taxon>Pseudomonadota</taxon>
        <taxon>Gammaproteobacteria</taxon>
        <taxon>Vibrionales</taxon>
        <taxon>Vibrionaceae</taxon>
        <taxon>Vibrio</taxon>
    </lineage>
</organism>
<dbReference type="Gene3D" id="1.10.10.60">
    <property type="entry name" value="Homeodomain-like"/>
    <property type="match status" value="2"/>
</dbReference>